<feature type="compositionally biased region" description="Low complexity" evidence="6">
    <location>
        <begin position="355"/>
        <end position="373"/>
    </location>
</feature>
<feature type="region of interest" description="Disordered" evidence="6">
    <location>
        <begin position="353"/>
        <end position="460"/>
    </location>
</feature>
<feature type="region of interest" description="Disordered" evidence="6">
    <location>
        <begin position="58"/>
        <end position="239"/>
    </location>
</feature>
<evidence type="ECO:0000313" key="9">
    <source>
        <dbReference type="Proteomes" id="UP000623467"/>
    </source>
</evidence>
<feature type="compositionally biased region" description="Acidic residues" evidence="6">
    <location>
        <begin position="406"/>
        <end position="443"/>
    </location>
</feature>
<dbReference type="InterPro" id="IPR036236">
    <property type="entry name" value="Znf_C2H2_sf"/>
</dbReference>
<keyword evidence="4" id="KW-0862">Zinc</keyword>
<dbReference type="InterPro" id="IPR013087">
    <property type="entry name" value="Znf_C2H2_type"/>
</dbReference>
<keyword evidence="3 5" id="KW-0863">Zinc-finger</keyword>
<feature type="compositionally biased region" description="Basic and acidic residues" evidence="6">
    <location>
        <begin position="114"/>
        <end position="125"/>
    </location>
</feature>
<dbReference type="InterPro" id="IPR050329">
    <property type="entry name" value="GLI_C2H2-zinc-finger"/>
</dbReference>
<dbReference type="EMBL" id="JACAZH010000028">
    <property type="protein sequence ID" value="KAF7341011.1"/>
    <property type="molecule type" value="Genomic_DNA"/>
</dbReference>
<comment type="caution">
    <text evidence="8">The sequence shown here is derived from an EMBL/GenBank/DDBJ whole genome shotgun (WGS) entry which is preliminary data.</text>
</comment>
<evidence type="ECO:0000313" key="8">
    <source>
        <dbReference type="EMBL" id="KAF7341011.1"/>
    </source>
</evidence>
<keyword evidence="9" id="KW-1185">Reference proteome</keyword>
<dbReference type="PANTHER" id="PTHR19818:SF139">
    <property type="entry name" value="PAIR-RULE PROTEIN ODD-PAIRED"/>
    <property type="match status" value="1"/>
</dbReference>
<dbReference type="PROSITE" id="PS50157">
    <property type="entry name" value="ZINC_FINGER_C2H2_2"/>
    <property type="match status" value="2"/>
</dbReference>
<protein>
    <submittedName>
        <fullName evidence="8">Zinc finger protein MSN4</fullName>
    </submittedName>
</protein>
<feature type="domain" description="C2H2-type" evidence="7">
    <location>
        <begin position="296"/>
        <end position="326"/>
    </location>
</feature>
<proteinExistence type="predicted"/>
<dbReference type="PROSITE" id="PS00028">
    <property type="entry name" value="ZINC_FINGER_C2H2_1"/>
    <property type="match status" value="2"/>
</dbReference>
<keyword evidence="1" id="KW-0479">Metal-binding</keyword>
<evidence type="ECO:0000256" key="4">
    <source>
        <dbReference type="ARBA" id="ARBA00022833"/>
    </source>
</evidence>
<reference evidence="8" key="1">
    <citation type="submission" date="2020-05" db="EMBL/GenBank/DDBJ databases">
        <title>Mycena genomes resolve the evolution of fungal bioluminescence.</title>
        <authorList>
            <person name="Tsai I.J."/>
        </authorList>
    </citation>
    <scope>NUCLEOTIDE SEQUENCE</scope>
    <source>
        <strain evidence="8">160909Yilan</strain>
    </source>
</reference>
<feature type="domain" description="C2H2-type" evidence="7">
    <location>
        <begin position="327"/>
        <end position="356"/>
    </location>
</feature>
<dbReference type="GO" id="GO:0045944">
    <property type="term" value="P:positive regulation of transcription by RNA polymerase II"/>
    <property type="evidence" value="ECO:0007669"/>
    <property type="project" value="UniProtKB-ARBA"/>
</dbReference>
<dbReference type="GO" id="GO:0005634">
    <property type="term" value="C:nucleus"/>
    <property type="evidence" value="ECO:0007669"/>
    <property type="project" value="UniProtKB-ARBA"/>
</dbReference>
<feature type="compositionally biased region" description="Basic and acidic residues" evidence="6">
    <location>
        <begin position="58"/>
        <end position="86"/>
    </location>
</feature>
<dbReference type="SUPFAM" id="SSF57667">
    <property type="entry name" value="beta-beta-alpha zinc fingers"/>
    <property type="match status" value="1"/>
</dbReference>
<dbReference type="GO" id="GO:0000978">
    <property type="term" value="F:RNA polymerase II cis-regulatory region sequence-specific DNA binding"/>
    <property type="evidence" value="ECO:0007669"/>
    <property type="project" value="TreeGrafter"/>
</dbReference>
<organism evidence="8 9">
    <name type="scientific">Mycena sanguinolenta</name>
    <dbReference type="NCBI Taxonomy" id="230812"/>
    <lineage>
        <taxon>Eukaryota</taxon>
        <taxon>Fungi</taxon>
        <taxon>Dikarya</taxon>
        <taxon>Basidiomycota</taxon>
        <taxon>Agaricomycotina</taxon>
        <taxon>Agaricomycetes</taxon>
        <taxon>Agaricomycetidae</taxon>
        <taxon>Agaricales</taxon>
        <taxon>Marasmiineae</taxon>
        <taxon>Mycenaceae</taxon>
        <taxon>Mycena</taxon>
    </lineage>
</organism>
<keyword evidence="2" id="KW-0677">Repeat</keyword>
<dbReference type="SMART" id="SM00355">
    <property type="entry name" value="ZnF_C2H2"/>
    <property type="match status" value="2"/>
</dbReference>
<feature type="region of interest" description="Disordered" evidence="6">
    <location>
        <begin position="527"/>
        <end position="638"/>
    </location>
</feature>
<dbReference type="Proteomes" id="UP000623467">
    <property type="component" value="Unassembled WGS sequence"/>
</dbReference>
<feature type="compositionally biased region" description="Low complexity" evidence="6">
    <location>
        <begin position="628"/>
        <end position="638"/>
    </location>
</feature>
<evidence type="ECO:0000256" key="5">
    <source>
        <dbReference type="PROSITE-ProRule" id="PRU00042"/>
    </source>
</evidence>
<dbReference type="OrthoDB" id="6365676at2759"/>
<evidence type="ECO:0000256" key="1">
    <source>
        <dbReference type="ARBA" id="ARBA00022723"/>
    </source>
</evidence>
<sequence>MSGSKMTCVAVPLLSASESCRAWQCRQFGSVFGLVFVYLRGQNRRSFPSVAPFYDPVEQRRRDATTPEESVDKEGVSTAKKAKEGEVQVDPANVTAPPLRPLTRSLTGRASKPRARDDSWYEPPKKAGARKKSVSVATTPTGKTPRKRTIDAVERESEEPADASGSRPPPPAPQSQSQSPEIHDLQSTAAVPAPAALPDPQPSASAPPLGNTPRRPAAGGGCPSSPRSPPLGPRPPWARTPTALLELQVGGDAAPGAAGAAPDAAIAPATGDANGTANGVAVAGAVDANGTSKRLHVCKVEGCGKCFHRGEHLKRHIRSIHTHEKPFPCTFPSCNKFFNRHDNLLQHVKVHRNVSSADSPSNANSPSGPSSNSRKSKSKAKSDARSGGGGRGRGRGRRRRSKYALDDGEEDDAEEEEDEDGEGEDEEGDEDGEGEGEGEDVDAEGSPAPEDAGHHHAHPFASNAAFGGFSVNGQSTSIMYPTLSAPPRIMPGMGIMSMSSSMGLGGGMGGGMSVFGSMFATRSAVSSLRTELPDSPMKGDGDVDADDVQGEREGDAQGEDADMDGEGEHDADGEVDGGGDGDAQGAAGHGRDNDEVLPPAAEAAASNPPVPLAPEHHLPLAPDFPHVQTQTQAQTQQTHLSSFSAFFPSTTPTDVTPAAASIPPLAPELPYLPQPAQAQTQHPLQPPKQYVFLMEGVDTHTQLGPPAPPQVPPHQLQEDVNSGVQGEVVNVNGANGNGNGAQGGYYRPAPSPAPEPQVVNNGNGANGGGGYYRLRTPPLPARMLPPLRRSSRWGWAWEWGSRRCREGYGHGDPEAGANARRGAFEKPVKVGLEGGESATIVGARHWDVFRA</sequence>
<dbReference type="Gene3D" id="3.30.160.60">
    <property type="entry name" value="Classic Zinc Finger"/>
    <property type="match status" value="2"/>
</dbReference>
<accession>A0A8H6XIB0</accession>
<feature type="compositionally biased region" description="Acidic residues" evidence="6">
    <location>
        <begin position="556"/>
        <end position="565"/>
    </location>
</feature>
<feature type="compositionally biased region" description="Basic residues" evidence="6">
    <location>
        <begin position="392"/>
        <end position="402"/>
    </location>
</feature>
<evidence type="ECO:0000256" key="2">
    <source>
        <dbReference type="ARBA" id="ARBA00022737"/>
    </source>
</evidence>
<evidence type="ECO:0000259" key="7">
    <source>
        <dbReference type="PROSITE" id="PS50157"/>
    </source>
</evidence>
<dbReference type="AlphaFoldDB" id="A0A8H6XIB0"/>
<feature type="compositionally biased region" description="Pro residues" evidence="6">
    <location>
        <begin position="226"/>
        <end position="238"/>
    </location>
</feature>
<dbReference type="PANTHER" id="PTHR19818">
    <property type="entry name" value="ZINC FINGER PROTEIN ZIC AND GLI"/>
    <property type="match status" value="1"/>
</dbReference>
<evidence type="ECO:0000256" key="3">
    <source>
        <dbReference type="ARBA" id="ARBA00022771"/>
    </source>
</evidence>
<name>A0A8H6XIB0_9AGAR</name>
<feature type="compositionally biased region" description="Low complexity" evidence="6">
    <location>
        <begin position="598"/>
        <end position="607"/>
    </location>
</feature>
<dbReference type="GO" id="GO:0000981">
    <property type="term" value="F:DNA-binding transcription factor activity, RNA polymerase II-specific"/>
    <property type="evidence" value="ECO:0007669"/>
    <property type="project" value="TreeGrafter"/>
</dbReference>
<dbReference type="GO" id="GO:0008270">
    <property type="term" value="F:zinc ion binding"/>
    <property type="evidence" value="ECO:0007669"/>
    <property type="project" value="UniProtKB-KW"/>
</dbReference>
<gene>
    <name evidence="8" type="ORF">MSAN_02086800</name>
</gene>
<evidence type="ECO:0000256" key="6">
    <source>
        <dbReference type="SAM" id="MobiDB-lite"/>
    </source>
</evidence>